<accession>D0WHH5</accession>
<dbReference type="HOGENOM" id="CLU_040267_0_1_11"/>
<evidence type="ECO:0000256" key="13">
    <source>
        <dbReference type="RuleBase" id="RU000578"/>
    </source>
</evidence>
<evidence type="ECO:0000256" key="1">
    <source>
        <dbReference type="ARBA" id="ARBA00004496"/>
    </source>
</evidence>
<dbReference type="EMBL" id="ACUX02000007">
    <property type="protein sequence ID" value="EEZ61139.1"/>
    <property type="molecule type" value="Genomic_DNA"/>
</dbReference>
<keyword evidence="6 12" id="KW-0547">Nucleotide-binding</keyword>
<dbReference type="OrthoDB" id="9803889at2"/>
<sequence>MDLHIQSFSLRNFRNYRSFEMDDVDPLTMFIGPNATGKSNVLEAIQLVTSATTFRGAKSREMIRWGCDCADVKAHIVSDTRDLETSMRLTESSRSIAVNGKRKHGQDVLGILPSVMFSPEDMQLVTGAHGFRRDALDALGSQLSRTHRVLRRDYLKIVKHKNSLMKNGIEGSLLDSVNDMLVTSGAHLYVYRAALFDNLAVRIARAYSEISSSGETLDMRYVPSWEDADLYSDRMRDAAHFFEVEECSNRMRRSLFNRHDEESRRGRALVGPHADKLFFYLDGRNATLYGSQGQRRSIALSWKIAEIGLIEDVLGLKPILLLDDVASELDESRREALIGLLHHDIQTFITTTDMGAFEKSIANGARVVDMHSIHADGRD</sequence>
<dbReference type="GO" id="GO:0005737">
    <property type="term" value="C:cytoplasm"/>
    <property type="evidence" value="ECO:0007669"/>
    <property type="project" value="UniProtKB-SubCell"/>
</dbReference>
<keyword evidence="7 12" id="KW-0227">DNA damage</keyword>
<feature type="domain" description="RecF/RecN/SMC N-terminal" evidence="14">
    <location>
        <begin position="5"/>
        <end position="360"/>
    </location>
</feature>
<keyword evidence="8 12" id="KW-0067">ATP-binding</keyword>
<keyword evidence="5 12" id="KW-0235">DNA replication</keyword>
<evidence type="ECO:0000256" key="6">
    <source>
        <dbReference type="ARBA" id="ARBA00022741"/>
    </source>
</evidence>
<comment type="caution">
    <text evidence="15">The sequence shown here is derived from an EMBL/GenBank/DDBJ whole genome shotgun (WGS) entry which is preliminary data.</text>
</comment>
<protein>
    <recommendedName>
        <fullName evidence="3 12">DNA replication and repair protein RecF</fullName>
    </recommendedName>
</protein>
<dbReference type="NCBIfam" id="TIGR00611">
    <property type="entry name" value="recf"/>
    <property type="match status" value="1"/>
</dbReference>
<dbReference type="GO" id="GO:0009432">
    <property type="term" value="P:SOS response"/>
    <property type="evidence" value="ECO:0007669"/>
    <property type="project" value="UniProtKB-UniRule"/>
</dbReference>
<comment type="subcellular location">
    <subcellularLocation>
        <location evidence="1 12 13">Cytoplasm</location>
    </subcellularLocation>
</comment>
<evidence type="ECO:0000256" key="10">
    <source>
        <dbReference type="ARBA" id="ARBA00023204"/>
    </source>
</evidence>
<evidence type="ECO:0000256" key="2">
    <source>
        <dbReference type="ARBA" id="ARBA00008016"/>
    </source>
</evidence>
<keyword evidence="12 13" id="KW-0742">SOS response</keyword>
<dbReference type="GO" id="GO:0003697">
    <property type="term" value="F:single-stranded DNA binding"/>
    <property type="evidence" value="ECO:0007669"/>
    <property type="project" value="UniProtKB-UniRule"/>
</dbReference>
<dbReference type="GO" id="GO:0006260">
    <property type="term" value="P:DNA replication"/>
    <property type="evidence" value="ECO:0007669"/>
    <property type="project" value="UniProtKB-UniRule"/>
</dbReference>
<dbReference type="RefSeq" id="WP_006362469.1">
    <property type="nucleotide sequence ID" value="NZ_GG700630.1"/>
</dbReference>
<dbReference type="Proteomes" id="UP000006001">
    <property type="component" value="Unassembled WGS sequence"/>
</dbReference>
<evidence type="ECO:0000256" key="7">
    <source>
        <dbReference type="ARBA" id="ARBA00022763"/>
    </source>
</evidence>
<dbReference type="InterPro" id="IPR018078">
    <property type="entry name" value="DNA-binding_RecF_CS"/>
</dbReference>
<evidence type="ECO:0000256" key="9">
    <source>
        <dbReference type="ARBA" id="ARBA00023125"/>
    </source>
</evidence>
<comment type="similarity">
    <text evidence="2 12 13">Belongs to the RecF family.</text>
</comment>
<dbReference type="Pfam" id="PF02463">
    <property type="entry name" value="SMC_N"/>
    <property type="match status" value="1"/>
</dbReference>
<dbReference type="InterPro" id="IPR003395">
    <property type="entry name" value="RecF/RecN/SMC_N"/>
</dbReference>
<keyword evidence="4 12" id="KW-0963">Cytoplasm</keyword>
<dbReference type="PANTHER" id="PTHR32182">
    <property type="entry name" value="DNA REPLICATION AND REPAIR PROTEIN RECF"/>
    <property type="match status" value="1"/>
</dbReference>
<dbReference type="HAMAP" id="MF_00365">
    <property type="entry name" value="RecF"/>
    <property type="match status" value="1"/>
</dbReference>
<proteinExistence type="inferred from homology"/>
<dbReference type="PANTHER" id="PTHR32182:SF0">
    <property type="entry name" value="DNA REPLICATION AND REPAIR PROTEIN RECF"/>
    <property type="match status" value="1"/>
</dbReference>
<dbReference type="SUPFAM" id="SSF52540">
    <property type="entry name" value="P-loop containing nucleoside triphosphate hydrolases"/>
    <property type="match status" value="1"/>
</dbReference>
<dbReference type="PROSITE" id="PS00618">
    <property type="entry name" value="RECF_2"/>
    <property type="match status" value="1"/>
</dbReference>
<dbReference type="GO" id="GO:0000731">
    <property type="term" value="P:DNA synthesis involved in DNA repair"/>
    <property type="evidence" value="ECO:0007669"/>
    <property type="project" value="TreeGrafter"/>
</dbReference>
<dbReference type="GO" id="GO:0006302">
    <property type="term" value="P:double-strand break repair"/>
    <property type="evidence" value="ECO:0007669"/>
    <property type="project" value="TreeGrafter"/>
</dbReference>
<keyword evidence="16" id="KW-1185">Reference proteome</keyword>
<dbReference type="InterPro" id="IPR027417">
    <property type="entry name" value="P-loop_NTPase"/>
</dbReference>
<feature type="binding site" evidence="12">
    <location>
        <begin position="32"/>
        <end position="39"/>
    </location>
    <ligand>
        <name>ATP</name>
        <dbReference type="ChEBI" id="CHEBI:30616"/>
    </ligand>
</feature>
<dbReference type="InterPro" id="IPR042174">
    <property type="entry name" value="RecF_2"/>
</dbReference>
<keyword evidence="10 12" id="KW-0234">DNA repair</keyword>
<dbReference type="GeneID" id="85007734"/>
<organism evidence="15 16">
    <name type="scientific">Slackia exigua (strain ATCC 700122 / DSM 15923 / CIP 105133 / JCM 11022 / KCTC 5966 / S-7)</name>
    <dbReference type="NCBI Taxonomy" id="649764"/>
    <lineage>
        <taxon>Bacteria</taxon>
        <taxon>Bacillati</taxon>
        <taxon>Actinomycetota</taxon>
        <taxon>Coriobacteriia</taxon>
        <taxon>Eggerthellales</taxon>
        <taxon>Eggerthellaceae</taxon>
        <taxon>Slackia</taxon>
    </lineage>
</organism>
<dbReference type="GO" id="GO:0005524">
    <property type="term" value="F:ATP binding"/>
    <property type="evidence" value="ECO:0007669"/>
    <property type="project" value="UniProtKB-UniRule"/>
</dbReference>
<gene>
    <name evidence="12 15" type="primary">recF</name>
    <name evidence="15" type="ORF">HMPREF0762_01213</name>
</gene>
<name>D0WHH5_SLAES</name>
<evidence type="ECO:0000313" key="15">
    <source>
        <dbReference type="EMBL" id="EEZ61139.1"/>
    </source>
</evidence>
<reference evidence="15" key="1">
    <citation type="submission" date="2009-10" db="EMBL/GenBank/DDBJ databases">
        <authorList>
            <person name="Weinstock G."/>
            <person name="Sodergren E."/>
            <person name="Clifton S."/>
            <person name="Fulton L."/>
            <person name="Fulton B."/>
            <person name="Courtney L."/>
            <person name="Fronick C."/>
            <person name="Harrison M."/>
            <person name="Strong C."/>
            <person name="Farmer C."/>
            <person name="Delahaunty K."/>
            <person name="Markovic C."/>
            <person name="Hall O."/>
            <person name="Minx P."/>
            <person name="Tomlinson C."/>
            <person name="Mitreva M."/>
            <person name="Nelson J."/>
            <person name="Hou S."/>
            <person name="Wollam A."/>
            <person name="Pepin K.H."/>
            <person name="Johnson M."/>
            <person name="Bhonagiri V."/>
            <person name="Nash W.E."/>
            <person name="Warren W."/>
            <person name="Chinwalla A."/>
            <person name="Mardis E.R."/>
            <person name="Wilson R.K."/>
        </authorList>
    </citation>
    <scope>NUCLEOTIDE SEQUENCE [LARGE SCALE GENOMIC DNA]</scope>
    <source>
        <strain evidence="15">ATCC 700122</strain>
    </source>
</reference>
<evidence type="ECO:0000256" key="4">
    <source>
        <dbReference type="ARBA" id="ARBA00022490"/>
    </source>
</evidence>
<comment type="function">
    <text evidence="11 12 13">The RecF protein is involved in DNA metabolism; it is required for DNA replication and normal SOS inducibility. RecF binds preferentially to single-stranded, linear DNA. It also seems to bind ATP.</text>
</comment>
<dbReference type="Gene3D" id="3.40.50.300">
    <property type="entry name" value="P-loop containing nucleotide triphosphate hydrolases"/>
    <property type="match status" value="1"/>
</dbReference>
<dbReference type="STRING" id="649764.HMPREF0762_01213"/>
<evidence type="ECO:0000256" key="5">
    <source>
        <dbReference type="ARBA" id="ARBA00022705"/>
    </source>
</evidence>
<evidence type="ECO:0000256" key="3">
    <source>
        <dbReference type="ARBA" id="ARBA00020170"/>
    </source>
</evidence>
<dbReference type="InterPro" id="IPR001238">
    <property type="entry name" value="DNA-binding_RecF"/>
</dbReference>
<dbReference type="AlphaFoldDB" id="D0WHH5"/>
<evidence type="ECO:0000256" key="11">
    <source>
        <dbReference type="ARBA" id="ARBA00025401"/>
    </source>
</evidence>
<keyword evidence="9 12" id="KW-0238">DNA-binding</keyword>
<evidence type="ECO:0000256" key="8">
    <source>
        <dbReference type="ARBA" id="ARBA00022840"/>
    </source>
</evidence>
<dbReference type="eggNOG" id="COG1195">
    <property type="taxonomic scope" value="Bacteria"/>
</dbReference>
<dbReference type="Gene3D" id="1.20.1050.90">
    <property type="entry name" value="RecF/RecN/SMC, N-terminal domain"/>
    <property type="match status" value="1"/>
</dbReference>
<evidence type="ECO:0000259" key="14">
    <source>
        <dbReference type="Pfam" id="PF02463"/>
    </source>
</evidence>
<evidence type="ECO:0000256" key="12">
    <source>
        <dbReference type="HAMAP-Rule" id="MF_00365"/>
    </source>
</evidence>
<evidence type="ECO:0000313" key="16">
    <source>
        <dbReference type="Proteomes" id="UP000006001"/>
    </source>
</evidence>